<dbReference type="STRING" id="553175.POREN0001_1934"/>
<dbReference type="AlphaFoldDB" id="C3JCR6"/>
<sequence>MLSRSMELFECVAAISLSKVLNWHQSSPLSISFLCQEKYLPLGDSITAKSRTFAEQSTSSW</sequence>
<evidence type="ECO:0000313" key="2">
    <source>
        <dbReference type="Proteomes" id="UP000004295"/>
    </source>
</evidence>
<protein>
    <submittedName>
        <fullName evidence="1">Uncharacterized protein</fullName>
    </submittedName>
</protein>
<keyword evidence="2" id="KW-1185">Reference proteome</keyword>
<comment type="caution">
    <text evidence="1">The sequence shown here is derived from an EMBL/GenBank/DDBJ whole genome shotgun (WGS) entry which is preliminary data.</text>
</comment>
<proteinExistence type="predicted"/>
<evidence type="ECO:0000313" key="1">
    <source>
        <dbReference type="EMBL" id="EEN82021.1"/>
    </source>
</evidence>
<dbReference type="EMBL" id="ACNN01000035">
    <property type="protein sequence ID" value="EEN82021.1"/>
    <property type="molecule type" value="Genomic_DNA"/>
</dbReference>
<dbReference type="Proteomes" id="UP000004295">
    <property type="component" value="Unassembled WGS sequence"/>
</dbReference>
<organism evidence="1 2">
    <name type="scientific">Porphyromonas endodontalis (strain ATCC 35406 / DSM 24491 / JCM 8526 / CCUG 16442 / BCRC 14492 / NCTC 13058 / HG 370)</name>
    <name type="common">Bacteroides endodontalis</name>
    <dbReference type="NCBI Taxonomy" id="553175"/>
    <lineage>
        <taxon>Bacteria</taxon>
        <taxon>Pseudomonadati</taxon>
        <taxon>Bacteroidota</taxon>
        <taxon>Bacteroidia</taxon>
        <taxon>Bacteroidales</taxon>
        <taxon>Porphyromonadaceae</taxon>
        <taxon>Porphyromonas</taxon>
    </lineage>
</organism>
<accession>C3JCR6</accession>
<reference evidence="1 2" key="1">
    <citation type="submission" date="2009-04" db="EMBL/GenBank/DDBJ databases">
        <authorList>
            <person name="Sebastian Y."/>
            <person name="Madupu R."/>
            <person name="Durkin A.S."/>
            <person name="Torralba M."/>
            <person name="Methe B."/>
            <person name="Sutton G.G."/>
            <person name="Strausberg R.L."/>
            <person name="Nelson K.E."/>
        </authorList>
    </citation>
    <scope>NUCLEOTIDE SEQUENCE [LARGE SCALE GENOMIC DNA]</scope>
    <source>
        <strain evidence="2">ATCC 35406 / BCRC 14492 / JCM 8526 / NCTC 13058 / HG 370</strain>
    </source>
</reference>
<name>C3JCR6_POREA</name>
<gene>
    <name evidence="1" type="ORF">POREN0001_1934</name>
</gene>